<sequence length="221" mass="24054">MTMPVFFSLIQRDIRQAWRNRLDVSIGLVFFVVVAALFPLAIKPSPELLEQIGVAVIMVCGLLANLLTLNRLFEEDWADGSLLQLLLLPIPNALMVLAKMIAYYLTIGIPLSLVSLLLHTQYQLAPGLMWPIFAAIVLMMGILSALGALSSALTLGLRQAGLLMSLLHLPLCAPVLIFASRAVYSSAENGFAEWWLLGALLLGTWFFIPVAAAAALRLAVE</sequence>
<keyword evidence="11 12" id="KW-0472">Membrane</keyword>
<evidence type="ECO:0000256" key="5">
    <source>
        <dbReference type="ARBA" id="ARBA00022448"/>
    </source>
</evidence>
<evidence type="ECO:0000256" key="10">
    <source>
        <dbReference type="ARBA" id="ARBA00022989"/>
    </source>
</evidence>
<gene>
    <name evidence="14" type="ORF">JHL22_06870</name>
</gene>
<dbReference type="PRINTS" id="PR01414">
    <property type="entry name" value="CCMBBIOGNSIS"/>
</dbReference>
<name>A0ABS1ECZ7_9BURK</name>
<dbReference type="EMBL" id="JAENGP010000006">
    <property type="protein sequence ID" value="MBK1780933.1"/>
    <property type="molecule type" value="Genomic_DNA"/>
</dbReference>
<keyword evidence="8 13" id="KW-0812">Transmembrane</keyword>
<keyword evidence="10 13" id="KW-1133">Transmembrane helix</keyword>
<comment type="caution">
    <text evidence="14">The sequence shown here is derived from an EMBL/GenBank/DDBJ whole genome shotgun (WGS) entry which is preliminary data.</text>
</comment>
<dbReference type="Proteomes" id="UP000635316">
    <property type="component" value="Unassembled WGS sequence"/>
</dbReference>
<comment type="similarity">
    <text evidence="3 12">Belongs to the CcmB/CycW/HelB family.</text>
</comment>
<keyword evidence="7 12" id="KW-0997">Cell inner membrane</keyword>
<dbReference type="PANTHER" id="PTHR30070:SF1">
    <property type="entry name" value="CYTOCHROME C BIOGENESIS B-RELATED"/>
    <property type="match status" value="1"/>
</dbReference>
<evidence type="ECO:0000313" key="14">
    <source>
        <dbReference type="EMBL" id="MBK1780933.1"/>
    </source>
</evidence>
<feature type="transmembrane region" description="Helical" evidence="13">
    <location>
        <begin position="85"/>
        <end position="107"/>
    </location>
</feature>
<accession>A0ABS1ECZ7</accession>
<evidence type="ECO:0000256" key="2">
    <source>
        <dbReference type="ARBA" id="ARBA00004429"/>
    </source>
</evidence>
<feature type="transmembrane region" description="Helical" evidence="13">
    <location>
        <begin position="127"/>
        <end position="149"/>
    </location>
</feature>
<comment type="subcellular location">
    <subcellularLocation>
        <location evidence="2">Cell inner membrane</location>
        <topology evidence="2">Multi-pass membrane protein</topology>
    </subcellularLocation>
</comment>
<feature type="transmembrane region" description="Helical" evidence="13">
    <location>
        <begin position="161"/>
        <end position="182"/>
    </location>
</feature>
<evidence type="ECO:0000256" key="12">
    <source>
        <dbReference type="PIRNR" id="PIRNR002764"/>
    </source>
</evidence>
<evidence type="ECO:0000256" key="11">
    <source>
        <dbReference type="ARBA" id="ARBA00023136"/>
    </source>
</evidence>
<dbReference type="InterPro" id="IPR026031">
    <property type="entry name" value="Cyt_c_CcmB_bac"/>
</dbReference>
<keyword evidence="6 12" id="KW-1003">Cell membrane</keyword>
<evidence type="ECO:0000313" key="15">
    <source>
        <dbReference type="Proteomes" id="UP000635316"/>
    </source>
</evidence>
<keyword evidence="5 12" id="KW-0813">Transport</keyword>
<evidence type="ECO:0000256" key="6">
    <source>
        <dbReference type="ARBA" id="ARBA00022475"/>
    </source>
</evidence>
<evidence type="ECO:0000256" key="7">
    <source>
        <dbReference type="ARBA" id="ARBA00022519"/>
    </source>
</evidence>
<dbReference type="PIRSF" id="PIRSF002764">
    <property type="entry name" value="CcmB"/>
    <property type="match status" value="1"/>
</dbReference>
<keyword evidence="15" id="KW-1185">Reference proteome</keyword>
<feature type="transmembrane region" description="Helical" evidence="13">
    <location>
        <begin position="194"/>
        <end position="220"/>
    </location>
</feature>
<evidence type="ECO:0000256" key="3">
    <source>
        <dbReference type="ARBA" id="ARBA00010544"/>
    </source>
</evidence>
<evidence type="ECO:0000256" key="8">
    <source>
        <dbReference type="ARBA" id="ARBA00022692"/>
    </source>
</evidence>
<organism evidence="14 15">
    <name type="scientific">Advenella mandrilli</name>
    <dbReference type="NCBI Taxonomy" id="2800330"/>
    <lineage>
        <taxon>Bacteria</taxon>
        <taxon>Pseudomonadati</taxon>
        <taxon>Pseudomonadota</taxon>
        <taxon>Betaproteobacteria</taxon>
        <taxon>Burkholderiales</taxon>
        <taxon>Alcaligenaceae</taxon>
    </lineage>
</organism>
<reference evidence="14 15" key="1">
    <citation type="submission" date="2020-12" db="EMBL/GenBank/DDBJ databases">
        <authorList>
            <person name="Lu T."/>
            <person name="Wang Q."/>
            <person name="Han X."/>
        </authorList>
    </citation>
    <scope>NUCLEOTIDE SEQUENCE [LARGE SCALE GENOMIC DNA]</scope>
    <source>
        <strain evidence="14 15">WQ 585</strain>
    </source>
</reference>
<evidence type="ECO:0000256" key="9">
    <source>
        <dbReference type="ARBA" id="ARBA00022748"/>
    </source>
</evidence>
<evidence type="ECO:0000256" key="13">
    <source>
        <dbReference type="SAM" id="Phobius"/>
    </source>
</evidence>
<protein>
    <recommendedName>
        <fullName evidence="4 12">Heme exporter protein B</fullName>
    </recommendedName>
</protein>
<keyword evidence="9 12" id="KW-0201">Cytochrome c-type biogenesis</keyword>
<feature type="transmembrane region" description="Helical" evidence="13">
    <location>
        <begin position="21"/>
        <end position="42"/>
    </location>
</feature>
<dbReference type="Pfam" id="PF03379">
    <property type="entry name" value="CcmB"/>
    <property type="match status" value="1"/>
</dbReference>
<proteinExistence type="inferred from homology"/>
<evidence type="ECO:0000256" key="1">
    <source>
        <dbReference type="ARBA" id="ARBA00002442"/>
    </source>
</evidence>
<evidence type="ECO:0000256" key="4">
    <source>
        <dbReference type="ARBA" id="ARBA00016452"/>
    </source>
</evidence>
<dbReference type="InterPro" id="IPR003544">
    <property type="entry name" value="Cyt_c_biogenesis_CcmB"/>
</dbReference>
<dbReference type="PANTHER" id="PTHR30070">
    <property type="entry name" value="HEME EXPORTER PROTEIN B"/>
    <property type="match status" value="1"/>
</dbReference>
<feature type="transmembrane region" description="Helical" evidence="13">
    <location>
        <begin position="54"/>
        <end position="73"/>
    </location>
</feature>
<comment type="function">
    <text evidence="1 12">Required for the export of heme to the periplasm for the biogenesis of c-type cytochromes.</text>
</comment>